<feature type="region of interest" description="Disordered" evidence="4">
    <location>
        <begin position="1511"/>
        <end position="1556"/>
    </location>
</feature>
<dbReference type="PANTHER" id="PTHR21553:SF36">
    <property type="entry name" value="ALMS1 CENTROSOME AND BASAL BODY-ASSOCIATED PROTEIN-RELATED"/>
    <property type="match status" value="1"/>
</dbReference>
<feature type="compositionally biased region" description="Polar residues" evidence="4">
    <location>
        <begin position="868"/>
        <end position="885"/>
    </location>
</feature>
<feature type="region of interest" description="Disordered" evidence="4">
    <location>
        <begin position="1572"/>
        <end position="1698"/>
    </location>
</feature>
<feature type="compositionally biased region" description="Low complexity" evidence="4">
    <location>
        <begin position="1888"/>
        <end position="1921"/>
    </location>
</feature>
<name>A0AAV1GM73_XYRNO</name>
<feature type="region of interest" description="Disordered" evidence="4">
    <location>
        <begin position="147"/>
        <end position="195"/>
    </location>
</feature>
<feature type="region of interest" description="Disordered" evidence="4">
    <location>
        <begin position="1734"/>
        <end position="1835"/>
    </location>
</feature>
<evidence type="ECO:0000256" key="1">
    <source>
        <dbReference type="ARBA" id="ARBA00004300"/>
    </source>
</evidence>
<feature type="compositionally biased region" description="Basic and acidic residues" evidence="4">
    <location>
        <begin position="1869"/>
        <end position="1886"/>
    </location>
</feature>
<feature type="compositionally biased region" description="Low complexity" evidence="4">
    <location>
        <begin position="838"/>
        <end position="859"/>
    </location>
</feature>
<feature type="region of interest" description="Disordered" evidence="4">
    <location>
        <begin position="979"/>
        <end position="1141"/>
    </location>
</feature>
<feature type="compositionally biased region" description="Polar residues" evidence="4">
    <location>
        <begin position="1685"/>
        <end position="1695"/>
    </location>
</feature>
<keyword evidence="7" id="KW-1185">Reference proteome</keyword>
<feature type="compositionally biased region" description="Low complexity" evidence="4">
    <location>
        <begin position="1268"/>
        <end position="1281"/>
    </location>
</feature>
<feature type="compositionally biased region" description="Basic residues" evidence="4">
    <location>
        <begin position="1759"/>
        <end position="1770"/>
    </location>
</feature>
<dbReference type="GO" id="GO:0005814">
    <property type="term" value="C:centriole"/>
    <property type="evidence" value="ECO:0007669"/>
    <property type="project" value="TreeGrafter"/>
</dbReference>
<feature type="region of interest" description="Disordered" evidence="4">
    <location>
        <begin position="1172"/>
        <end position="1237"/>
    </location>
</feature>
<dbReference type="Proteomes" id="UP001178508">
    <property type="component" value="Chromosome 15"/>
</dbReference>
<feature type="compositionally biased region" description="Polar residues" evidence="4">
    <location>
        <begin position="544"/>
        <end position="563"/>
    </location>
</feature>
<feature type="compositionally biased region" description="Basic residues" evidence="4">
    <location>
        <begin position="1992"/>
        <end position="2013"/>
    </location>
</feature>
<proteinExistence type="predicted"/>
<feature type="region of interest" description="Disordered" evidence="4">
    <location>
        <begin position="1961"/>
        <end position="2095"/>
    </location>
</feature>
<feature type="compositionally biased region" description="Basic and acidic residues" evidence="4">
    <location>
        <begin position="2062"/>
        <end position="2073"/>
    </location>
</feature>
<feature type="region of interest" description="Disordered" evidence="4">
    <location>
        <begin position="1866"/>
        <end position="1931"/>
    </location>
</feature>
<protein>
    <submittedName>
        <fullName evidence="6">Alstrom syndrome protein 1 homolog</fullName>
    </submittedName>
</protein>
<keyword evidence="3" id="KW-0206">Cytoskeleton</keyword>
<keyword evidence="2" id="KW-0963">Cytoplasm</keyword>
<dbReference type="PANTHER" id="PTHR21553">
    <property type="entry name" value="ALMS1-RELATED"/>
    <property type="match status" value="1"/>
</dbReference>
<gene>
    <name evidence="6" type="ORF">XNOV1_A036085</name>
</gene>
<comment type="subcellular location">
    <subcellularLocation>
        <location evidence="1">Cytoplasm</location>
        <location evidence="1">Cytoskeleton</location>
        <location evidence="1">Microtubule organizing center</location>
        <location evidence="1">Centrosome</location>
    </subcellularLocation>
</comment>
<feature type="compositionally biased region" description="Polar residues" evidence="4">
    <location>
        <begin position="1588"/>
        <end position="1619"/>
    </location>
</feature>
<feature type="compositionally biased region" description="Polar residues" evidence="4">
    <location>
        <begin position="757"/>
        <end position="769"/>
    </location>
</feature>
<feature type="region of interest" description="Disordered" evidence="4">
    <location>
        <begin position="544"/>
        <end position="633"/>
    </location>
</feature>
<feature type="compositionally biased region" description="Polar residues" evidence="4">
    <location>
        <begin position="21"/>
        <end position="34"/>
    </location>
</feature>
<evidence type="ECO:0000313" key="6">
    <source>
        <dbReference type="EMBL" id="CAJ1074613.1"/>
    </source>
</evidence>
<feature type="compositionally biased region" description="Polar residues" evidence="4">
    <location>
        <begin position="1371"/>
        <end position="1380"/>
    </location>
</feature>
<feature type="compositionally biased region" description="Polar residues" evidence="4">
    <location>
        <begin position="178"/>
        <end position="188"/>
    </location>
</feature>
<feature type="compositionally biased region" description="Polar residues" evidence="4">
    <location>
        <begin position="1777"/>
        <end position="1788"/>
    </location>
</feature>
<evidence type="ECO:0000256" key="2">
    <source>
        <dbReference type="ARBA" id="ARBA00022490"/>
    </source>
</evidence>
<feature type="compositionally biased region" description="Low complexity" evidence="4">
    <location>
        <begin position="1082"/>
        <end position="1095"/>
    </location>
</feature>
<feature type="compositionally biased region" description="Polar residues" evidence="4">
    <location>
        <begin position="304"/>
        <end position="326"/>
    </location>
</feature>
<feature type="compositionally biased region" description="Basic and acidic residues" evidence="4">
    <location>
        <begin position="330"/>
        <end position="346"/>
    </location>
</feature>
<dbReference type="GO" id="GO:0005829">
    <property type="term" value="C:cytosol"/>
    <property type="evidence" value="ECO:0007669"/>
    <property type="project" value="TreeGrafter"/>
</dbReference>
<feature type="compositionally biased region" description="Low complexity" evidence="4">
    <location>
        <begin position="147"/>
        <end position="159"/>
    </location>
</feature>
<feature type="compositionally biased region" description="Polar residues" evidence="4">
    <location>
        <begin position="1315"/>
        <end position="1324"/>
    </location>
</feature>
<feature type="compositionally biased region" description="Basic and acidic residues" evidence="4">
    <location>
        <begin position="2028"/>
        <end position="2039"/>
    </location>
</feature>
<accession>A0AAV1GM73</accession>
<feature type="compositionally biased region" description="Low complexity" evidence="4">
    <location>
        <begin position="564"/>
        <end position="575"/>
    </location>
</feature>
<feature type="compositionally biased region" description="Polar residues" evidence="4">
    <location>
        <begin position="1207"/>
        <end position="1237"/>
    </location>
</feature>
<feature type="compositionally biased region" description="Polar residues" evidence="4">
    <location>
        <begin position="624"/>
        <end position="633"/>
    </location>
</feature>
<dbReference type="InterPro" id="IPR029299">
    <property type="entry name" value="ALMS_motif"/>
</dbReference>
<feature type="compositionally biased region" description="Low complexity" evidence="4">
    <location>
        <begin position="1979"/>
        <end position="1988"/>
    </location>
</feature>
<evidence type="ECO:0000256" key="3">
    <source>
        <dbReference type="ARBA" id="ARBA00023212"/>
    </source>
</evidence>
<feature type="compositionally biased region" description="Low complexity" evidence="4">
    <location>
        <begin position="1801"/>
        <end position="1817"/>
    </location>
</feature>
<feature type="compositionally biased region" description="Pro residues" evidence="4">
    <location>
        <begin position="1282"/>
        <end position="1291"/>
    </location>
</feature>
<feature type="region of interest" description="Disordered" evidence="4">
    <location>
        <begin position="734"/>
        <end position="777"/>
    </location>
</feature>
<feature type="compositionally biased region" description="Polar residues" evidence="4">
    <location>
        <begin position="603"/>
        <end position="616"/>
    </location>
</feature>
<feature type="region of interest" description="Disordered" evidence="4">
    <location>
        <begin position="1"/>
        <end position="49"/>
    </location>
</feature>
<feature type="compositionally biased region" description="Acidic residues" evidence="4">
    <location>
        <begin position="1745"/>
        <end position="1755"/>
    </location>
</feature>
<feature type="domain" description="ALMS motif" evidence="5">
    <location>
        <begin position="2102"/>
        <end position="2225"/>
    </location>
</feature>
<feature type="region of interest" description="Disordered" evidence="4">
    <location>
        <begin position="2143"/>
        <end position="2162"/>
    </location>
</feature>
<dbReference type="Pfam" id="PF15309">
    <property type="entry name" value="ALMS_motif"/>
    <property type="match status" value="1"/>
</dbReference>
<dbReference type="GO" id="GO:0008017">
    <property type="term" value="F:microtubule binding"/>
    <property type="evidence" value="ECO:0007669"/>
    <property type="project" value="TreeGrafter"/>
</dbReference>
<evidence type="ECO:0000313" key="7">
    <source>
        <dbReference type="Proteomes" id="UP001178508"/>
    </source>
</evidence>
<dbReference type="GO" id="GO:0046599">
    <property type="term" value="P:regulation of centriole replication"/>
    <property type="evidence" value="ECO:0007669"/>
    <property type="project" value="TreeGrafter"/>
</dbReference>
<dbReference type="EMBL" id="OY660878">
    <property type="protein sequence ID" value="CAJ1074613.1"/>
    <property type="molecule type" value="Genomic_DNA"/>
</dbReference>
<feature type="compositionally biased region" description="Low complexity" evidence="4">
    <location>
        <begin position="1182"/>
        <end position="1195"/>
    </location>
</feature>
<evidence type="ECO:0000256" key="4">
    <source>
        <dbReference type="SAM" id="MobiDB-lite"/>
    </source>
</evidence>
<sequence>MESPERVEASTQAPAGEDVKQTSLQHPEAQSRSLPGQERGQYRLETDGLELQQPWRQTSPAFQDSNLSPALHLLPMNSALEHNFTEYSLFHQSDHEFAPLRAYPDISMASERFHCPPRESSVQASSECGSLSQHPLAQETILSEEGASSSCSLSQHSLSPGDVNKGKVTAQIPPISPDATQGASTIGDSDTRKRELKILTDSQTRRAEEMAEDETFFLNKDVPAQHLLDLLQKDFGMPSSSSSAVSSASETSVKTAASLAEEAKCVQVNKPSIDQSSLRREGPTGEVCPPQQQRQKPDRDSPPNQSKTLSSEVCNITTGSRSTQPDESSEVLHRELLSEVERRNRDALSPTPPGQSLTPFPTKRHEVKPSVTKTSVGGLPWTGPFSTGVERGHKDQDLWSSGNQTGIDGSYLGFLPQSQSTPGVFRAPPKSSVKIRLGQLSDIESSQNSRQSSTGISSHHAVPVIGVHGPEVASQSQEEATSAKVQSLPSLNFMEKVDAWRANQNSGKTSLFDSLALQGFSGVSPKKKAYDVVSDSLNRILSQQAKGLQQPPVSSAANLNVTQSSSTAPSASSSSKRGEAVGSAPSDKDKTVSAVGPSASPYGRSQSHSSISTVVASTKKDQQTETAAVNRNTSVQHSPFMSLGQFSDVSLDLDSTLSSSQGSNNSGLKPGTSIGASSAVSLEVDNYAPYWTSKLSTPPPQPKQRELNIEERIPLYLRNLGIDQSPSTILTPFVPKGPIREPEFSPTDLCTIKGSIGTPTKSAQPSEGGSPQKGEFSRCSVLSVDSSVSVPFSLDSLGPSVSIPERPRRASPLSDTYDAQSERRLAASPQPDEDSYPSTLQSTLQQQQQRDSSQSTIQSGERFESELLLSTNAETDLESPLQTSRSMERSAADSFVSSNALLEIRKLLSQADNVISTGSSVTSSPAAPRLLSDNDIFLSLRKKTSTLQDPSFSSSSATEDPRSRSSLLWARSSSDSLLTSDKVRGSSIGRESTASPGQQNYPATQAPAAAAHRSPPDNIVSPDAGPPFVLSQSARRAEPEGCSAAPPDNTVTKPLPAPSPAPLTSTPPDTAGVTEEETQTTPDSPAPSSFSSPVSEDQGGMSDGSSESSLAVRVAKLLQSESPSTMVSSTASMTDQEESKAREWIKLKLSGQKCEPLLLDQEDRRRIEEIKRELLLKNPIKSRGSTDTESSASSSVRGPGGGRDQTHQPSADKQASQLQQGLLGTDLSDPSTHPQNLLPSNLEVQVQEIAAREEVTLSRTKPLALTSITIATRRRSTSPSPSTSPAPPLSPAPGSLRLEELSAANIREENKTTRDPNLTPQSAPSIKKRQDTVGGQLEEDAPLSSQGLGGADVNSKDTQDSQASGVKELTGSPTSESSVRTGHVSHVHLTLSPKSDTSVSAAVPSAHADAGKKFVSLRHSSSSAASSLDEGVGLSSPPDWYDNKELVKQRSNERADTSTVFKQASKFSQSSTVFHKVVAPTRPFTTETPVVPVLLPYKPRGSEELFYVPQTKADASSTDHSDTTMESSHPGSDDAVPPHFSSEVLGHRDPGLDRGVSIRHSEGIYSKRFKTATFRMQEPERRGVSVSADKTSQTSASQKPGSSQVSVAFTRVPLSSNQETSRRDQGTSPVQFLSQDHPGPSHGRFQPLHVDPDYSRMSHHRGQSLILQAGQEQDQETVDSDVPHFTTQPSSSGGTLDQLWQRFCDRWSQEESRPTRDREASLLERLERLSQIIQSTRTTNVSGANDDEEGREEEDAAGKGRKRVREVRRSRKEEVSHQTWTPSLQVAETSRPADEERRDSSSAFSSFSHDSSLSPHLGPADRDDSETVSSRSGSMSTIDTARLIRAFGAHRVRHLKTSSSLSKLYGAIDRQREGREERRGGNKEAPHNSSSISSSSTLSETNLSHQSSITADSASSTSTYTLPSHHGPSRTLAAKKAVKLVNKSIQAGDLELVSNVTRRHTRDVGTTFPSPGEARTSRRISSPSSSVEGGRGGKKSPSKTHGPQKHRKSKKSPSKTVPQGVSWFISADELRSESRKENRPEEEEPPWRPSTAWFEPYSRTKPWREPLRQRQIYEDENSQPSFRLHDDLESDPSSKVVSSGLARVSLQEALEARRPDFISQSRQRVKRLALQAEERKLQADFSREREELFSRPGGPGRLPRPAGTALLRRAVPRKEMIQRSKQIYESLPEVQRRREEERRKAEYRSYRLNAQLYNKRITSRVLGRRTAWD</sequence>
<feature type="region of interest" description="Disordered" evidence="4">
    <location>
        <begin position="1268"/>
        <end position="1385"/>
    </location>
</feature>
<feature type="region of interest" description="Disordered" evidence="4">
    <location>
        <begin position="270"/>
        <end position="391"/>
    </location>
</feature>
<feature type="compositionally biased region" description="Low complexity" evidence="4">
    <location>
        <begin position="1002"/>
        <end position="1013"/>
    </location>
</feature>
<feature type="region of interest" description="Disordered" evidence="4">
    <location>
        <begin position="795"/>
        <end position="889"/>
    </location>
</feature>
<feature type="compositionally biased region" description="Basic and acidic residues" evidence="4">
    <location>
        <begin position="1791"/>
        <end position="1800"/>
    </location>
</feature>
<reference evidence="6" key="1">
    <citation type="submission" date="2023-08" db="EMBL/GenBank/DDBJ databases">
        <authorList>
            <person name="Alioto T."/>
            <person name="Alioto T."/>
            <person name="Gomez Garrido J."/>
        </authorList>
    </citation>
    <scope>NUCLEOTIDE SEQUENCE</scope>
</reference>
<feature type="compositionally biased region" description="Polar residues" evidence="4">
    <location>
        <begin position="989"/>
        <end position="1001"/>
    </location>
</feature>
<evidence type="ECO:0000259" key="5">
    <source>
        <dbReference type="Pfam" id="PF15309"/>
    </source>
</evidence>
<organism evidence="6 7">
    <name type="scientific">Xyrichtys novacula</name>
    <name type="common">Pearly razorfish</name>
    <name type="synonym">Hemipteronotus novacula</name>
    <dbReference type="NCBI Taxonomy" id="13765"/>
    <lineage>
        <taxon>Eukaryota</taxon>
        <taxon>Metazoa</taxon>
        <taxon>Chordata</taxon>
        <taxon>Craniata</taxon>
        <taxon>Vertebrata</taxon>
        <taxon>Euteleostomi</taxon>
        <taxon>Actinopterygii</taxon>
        <taxon>Neopterygii</taxon>
        <taxon>Teleostei</taxon>
        <taxon>Neoteleostei</taxon>
        <taxon>Acanthomorphata</taxon>
        <taxon>Eupercaria</taxon>
        <taxon>Labriformes</taxon>
        <taxon>Labridae</taxon>
        <taxon>Xyrichtys</taxon>
    </lineage>
</organism>
<feature type="compositionally biased region" description="Polar residues" evidence="4">
    <location>
        <begin position="1119"/>
        <end position="1134"/>
    </location>
</feature>
<dbReference type="GO" id="GO:0005813">
    <property type="term" value="C:centrosome"/>
    <property type="evidence" value="ECO:0007669"/>
    <property type="project" value="UniProtKB-SubCell"/>
</dbReference>